<feature type="transmembrane region" description="Helical" evidence="6">
    <location>
        <begin position="78"/>
        <end position="96"/>
    </location>
</feature>
<evidence type="ECO:0000256" key="5">
    <source>
        <dbReference type="ARBA" id="ARBA00023136"/>
    </source>
</evidence>
<evidence type="ECO:0000256" key="4">
    <source>
        <dbReference type="ARBA" id="ARBA00022989"/>
    </source>
</evidence>
<evidence type="ECO:0000256" key="2">
    <source>
        <dbReference type="ARBA" id="ARBA00009142"/>
    </source>
</evidence>
<dbReference type="InterPro" id="IPR002781">
    <property type="entry name" value="TM_pro_TauE-like"/>
</dbReference>
<dbReference type="InterPro" id="IPR051598">
    <property type="entry name" value="TSUP/Inactive_protease-like"/>
</dbReference>
<evidence type="ECO:0000256" key="6">
    <source>
        <dbReference type="RuleBase" id="RU363041"/>
    </source>
</evidence>
<comment type="similarity">
    <text evidence="2 6">Belongs to the 4-toluene sulfonate uptake permease (TSUP) (TC 2.A.102) family.</text>
</comment>
<dbReference type="PANTHER" id="PTHR43701">
    <property type="entry name" value="MEMBRANE TRANSPORTER PROTEIN MJ0441-RELATED"/>
    <property type="match status" value="1"/>
</dbReference>
<keyword evidence="4 6" id="KW-1133">Transmembrane helix</keyword>
<dbReference type="GO" id="GO:0005886">
    <property type="term" value="C:plasma membrane"/>
    <property type="evidence" value="ECO:0007669"/>
    <property type="project" value="UniProtKB-SubCell"/>
</dbReference>
<evidence type="ECO:0000256" key="1">
    <source>
        <dbReference type="ARBA" id="ARBA00004141"/>
    </source>
</evidence>
<feature type="transmembrane region" description="Helical" evidence="6">
    <location>
        <begin position="12"/>
        <end position="32"/>
    </location>
</feature>
<feature type="transmembrane region" description="Helical" evidence="6">
    <location>
        <begin position="44"/>
        <end position="66"/>
    </location>
</feature>
<dbReference type="Pfam" id="PF01925">
    <property type="entry name" value="TauE"/>
    <property type="match status" value="2"/>
</dbReference>
<keyword evidence="8" id="KW-1185">Reference proteome</keyword>
<dbReference type="PANTHER" id="PTHR43701:SF2">
    <property type="entry name" value="MEMBRANE TRANSPORTER PROTEIN YJNA-RELATED"/>
    <property type="match status" value="1"/>
</dbReference>
<keyword evidence="5 6" id="KW-0472">Membrane</keyword>
<dbReference type="EMBL" id="MASW01000002">
    <property type="protein sequence ID" value="PXY27749.1"/>
    <property type="molecule type" value="Genomic_DNA"/>
</dbReference>
<comment type="caution">
    <text evidence="7">The sequence shown here is derived from an EMBL/GenBank/DDBJ whole genome shotgun (WGS) entry which is preliminary data.</text>
</comment>
<accession>A0A2V4BDP7</accession>
<feature type="transmembrane region" description="Helical" evidence="6">
    <location>
        <begin position="211"/>
        <end position="231"/>
    </location>
</feature>
<dbReference type="Proteomes" id="UP000249915">
    <property type="component" value="Unassembled WGS sequence"/>
</dbReference>
<comment type="subcellular location">
    <subcellularLocation>
        <location evidence="6">Cell membrane</location>
        <topology evidence="6">Multi-pass membrane protein</topology>
    </subcellularLocation>
    <subcellularLocation>
        <location evidence="1">Membrane</location>
        <topology evidence="1">Multi-pass membrane protein</topology>
    </subcellularLocation>
</comment>
<reference evidence="7 8" key="1">
    <citation type="submission" date="2016-07" db="EMBL/GenBank/DDBJ databases">
        <title>Draft genome sequence of Prauserella muralis DSM 45305, isolated from a mould-covered wall in an indoor environment.</title>
        <authorList>
            <person name="Ruckert C."/>
            <person name="Albersmeier A."/>
            <person name="Jiang C.-L."/>
            <person name="Jiang Y."/>
            <person name="Kalinowski J."/>
            <person name="Schneider O."/>
            <person name="Winkler A."/>
            <person name="Zotchev S.B."/>
        </authorList>
    </citation>
    <scope>NUCLEOTIDE SEQUENCE [LARGE SCALE GENOMIC DNA]</scope>
    <source>
        <strain evidence="7 8">DSM 45305</strain>
    </source>
</reference>
<evidence type="ECO:0000313" key="8">
    <source>
        <dbReference type="Proteomes" id="UP000249915"/>
    </source>
</evidence>
<evidence type="ECO:0000256" key="3">
    <source>
        <dbReference type="ARBA" id="ARBA00022692"/>
    </source>
</evidence>
<feature type="transmembrane region" description="Helical" evidence="6">
    <location>
        <begin position="139"/>
        <end position="158"/>
    </location>
</feature>
<dbReference type="RefSeq" id="WP_112281763.1">
    <property type="nucleotide sequence ID" value="NZ_MASW01000002.1"/>
</dbReference>
<name>A0A2V4BDP7_9PSEU</name>
<protein>
    <recommendedName>
        <fullName evidence="6">Probable membrane transporter protein</fullName>
    </recommendedName>
</protein>
<feature type="transmembrane region" description="Helical" evidence="6">
    <location>
        <begin position="102"/>
        <end position="127"/>
    </location>
</feature>
<gene>
    <name evidence="7" type="ORF">BAY60_15320</name>
</gene>
<organism evidence="7 8">
    <name type="scientific">Prauserella muralis</name>
    <dbReference type="NCBI Taxonomy" id="588067"/>
    <lineage>
        <taxon>Bacteria</taxon>
        <taxon>Bacillati</taxon>
        <taxon>Actinomycetota</taxon>
        <taxon>Actinomycetes</taxon>
        <taxon>Pseudonocardiales</taxon>
        <taxon>Pseudonocardiaceae</taxon>
        <taxon>Prauserella</taxon>
    </lineage>
</organism>
<dbReference type="OrthoDB" id="3578006at2"/>
<evidence type="ECO:0000313" key="7">
    <source>
        <dbReference type="EMBL" id="PXY27749.1"/>
    </source>
</evidence>
<dbReference type="AlphaFoldDB" id="A0A2V4BDP7"/>
<keyword evidence="3 6" id="KW-0812">Transmembrane</keyword>
<proteinExistence type="inferred from homology"/>
<keyword evidence="6" id="KW-1003">Cell membrane</keyword>
<feature type="transmembrane region" description="Helical" evidence="6">
    <location>
        <begin position="170"/>
        <end position="191"/>
    </location>
</feature>
<sequence>MTRPRGRPLAGVGLAGGVMGALLGGGAGSVTVPALDRLTDLSRATIHGTSTVTNIAIAIVGVAVYWARGGAIDTSTGLPLMLGGVAGAVLGARLVTRAPERALRILFSAVLLASGTSLLLEAAGITVTAGAGALPEDPAIVVPVALALGTLVGAWSAAMGLGGGLLTVPALVLLFGVDPHTAVGTSLLVMLPNSVAGAAAHLRQGTASVPIGARLAAGAAVGAAGGALLALALDERVLSTILGSYMYFTATRELLRIRRGR</sequence>